<accession>A0A8J8NUR2</accession>
<dbReference type="EMBL" id="RRYP01005490">
    <property type="protein sequence ID" value="TNV81987.1"/>
    <property type="molecule type" value="Genomic_DNA"/>
</dbReference>
<protein>
    <submittedName>
        <fullName evidence="2">Uncharacterized protein</fullName>
    </submittedName>
</protein>
<proteinExistence type="predicted"/>
<sequence length="694" mass="78209">MSNEHQQQPSTLRLQNLNHHRHYFNHILNSDAKTIQRNNLRSLGEQSRNIVIIENGDANSSRDDKIPHYVHGASSSSLLALQRNAFNTSALLQHNRTLQSLLQQNPPKSIFDDKVPISVLQPIKEAKERVMFNAKDSAKNIPEKELGTVLAKQQRRGSIGNLIAIAKNEGNSQQNLIEKVVNSQSSRSQTNIHGKQSLPSLKSRNNNIGNFQTAALLPITVNMLPPLLLSNNNSQQQDANPFQKKERNQVLTRLKIVQHKTTIPPENILKYHTIGNAQEPTQLPTSFFKTSKFPRNQSIVETSNKKRNSEVQFASQREQPTKKVLNTDLDIKTASNQSLAFNSSNHIPPSLIQQQLSAFQNSQNQLKVSQLIKAVQEQRRRSDALATTGTKKENIISANIMRYSTPDKSSLSGSQLSSEEEQDYVKGSNIKIRILPPQIQVKDSPLKIVDEPSLQQADVKFETLNNFMSNGLQIDIKLKPPSPLPEINHQMDDDSPVKYLVKQGATNPYTFIEKSMQILPSKSPLILPQVKHLLNETQSSQGKSPARDQQSLSPDKSQKSLTNRTNSNIIIIKASNSSRKSNFECQANMPEQIQQEQTPTVPSVSVKQGFRKIEDNVPRGFISTGNSGKQYYLLIEKKKRSIEFQKYLEEMHNDVINRNNNTQKQLQQAIIARRNSAIIPSAEQQGIKIIKKKR</sequence>
<evidence type="ECO:0000313" key="3">
    <source>
        <dbReference type="Proteomes" id="UP000785679"/>
    </source>
</evidence>
<dbReference type="Proteomes" id="UP000785679">
    <property type="component" value="Unassembled WGS sequence"/>
</dbReference>
<feature type="compositionally biased region" description="Polar residues" evidence="1">
    <location>
        <begin position="537"/>
        <end position="565"/>
    </location>
</feature>
<comment type="caution">
    <text evidence="2">The sequence shown here is derived from an EMBL/GenBank/DDBJ whole genome shotgun (WGS) entry which is preliminary data.</text>
</comment>
<dbReference type="AlphaFoldDB" id="A0A8J8NUR2"/>
<evidence type="ECO:0000256" key="1">
    <source>
        <dbReference type="SAM" id="MobiDB-lite"/>
    </source>
</evidence>
<feature type="region of interest" description="Disordered" evidence="1">
    <location>
        <begin position="184"/>
        <end position="203"/>
    </location>
</feature>
<feature type="region of interest" description="Disordered" evidence="1">
    <location>
        <begin position="537"/>
        <end position="568"/>
    </location>
</feature>
<keyword evidence="3" id="KW-1185">Reference proteome</keyword>
<reference evidence="2" key="1">
    <citation type="submission" date="2019-06" db="EMBL/GenBank/DDBJ databases">
        <authorList>
            <person name="Zheng W."/>
        </authorList>
    </citation>
    <scope>NUCLEOTIDE SEQUENCE</scope>
    <source>
        <strain evidence="2">QDHG01</strain>
    </source>
</reference>
<feature type="region of interest" description="Disordered" evidence="1">
    <location>
        <begin position="302"/>
        <end position="321"/>
    </location>
</feature>
<organism evidence="2 3">
    <name type="scientific">Halteria grandinella</name>
    <dbReference type="NCBI Taxonomy" id="5974"/>
    <lineage>
        <taxon>Eukaryota</taxon>
        <taxon>Sar</taxon>
        <taxon>Alveolata</taxon>
        <taxon>Ciliophora</taxon>
        <taxon>Intramacronucleata</taxon>
        <taxon>Spirotrichea</taxon>
        <taxon>Stichotrichia</taxon>
        <taxon>Sporadotrichida</taxon>
        <taxon>Halteriidae</taxon>
        <taxon>Halteria</taxon>
    </lineage>
</organism>
<name>A0A8J8NUR2_HALGN</name>
<evidence type="ECO:0000313" key="2">
    <source>
        <dbReference type="EMBL" id="TNV81987.1"/>
    </source>
</evidence>
<gene>
    <name evidence="2" type="ORF">FGO68_gene10693</name>
</gene>